<proteinExistence type="predicted"/>
<evidence type="ECO:0008006" key="4">
    <source>
        <dbReference type="Google" id="ProtNLM"/>
    </source>
</evidence>
<reference evidence="2" key="1">
    <citation type="submission" date="2021-04" db="EMBL/GenBank/DDBJ databases">
        <title>Biosynthetic gene clusters of Dactylosporangioum roseum.</title>
        <authorList>
            <person name="Hartkoorn R.C."/>
            <person name="Beaudoing E."/>
            <person name="Hot D."/>
            <person name="Moureu S."/>
        </authorList>
    </citation>
    <scope>NUCLEOTIDE SEQUENCE</scope>
    <source>
        <strain evidence="2">NRRL B-16295</strain>
    </source>
</reference>
<name>A0ABY5ZBY4_9ACTN</name>
<accession>A0ABY5ZBY4</accession>
<dbReference type="RefSeq" id="WP_260727208.1">
    <property type="nucleotide sequence ID" value="NZ_BAAABS010000033.1"/>
</dbReference>
<protein>
    <recommendedName>
        <fullName evidence="4">Integral membrane protein</fullName>
    </recommendedName>
</protein>
<feature type="transmembrane region" description="Helical" evidence="1">
    <location>
        <begin position="17"/>
        <end position="35"/>
    </location>
</feature>
<feature type="transmembrane region" description="Helical" evidence="1">
    <location>
        <begin position="103"/>
        <end position="122"/>
    </location>
</feature>
<evidence type="ECO:0000313" key="2">
    <source>
        <dbReference type="EMBL" id="UWZ37844.1"/>
    </source>
</evidence>
<dbReference type="EMBL" id="CP073721">
    <property type="protein sequence ID" value="UWZ37844.1"/>
    <property type="molecule type" value="Genomic_DNA"/>
</dbReference>
<keyword evidence="1" id="KW-0472">Membrane</keyword>
<dbReference type="Proteomes" id="UP001058271">
    <property type="component" value="Chromosome"/>
</dbReference>
<keyword evidence="1" id="KW-0812">Transmembrane</keyword>
<feature type="transmembrane region" description="Helical" evidence="1">
    <location>
        <begin position="47"/>
        <end position="68"/>
    </location>
</feature>
<gene>
    <name evidence="2" type="ORF">Drose_06100</name>
</gene>
<feature type="transmembrane region" description="Helical" evidence="1">
    <location>
        <begin position="80"/>
        <end position="97"/>
    </location>
</feature>
<sequence length="132" mass="13993">MPRPLVIVSGRHRPHEILLLVVSLITGIAYTIGAPPPQSIAALLPGWALHVWSAGLAVSGAIGLVGVYSRRPWSLQLEQAGMLVGAGSLVWYCAAVTPLGWRALFAGGIAFAWAAANVVRAVQIRRDLRGPR</sequence>
<evidence type="ECO:0000256" key="1">
    <source>
        <dbReference type="SAM" id="Phobius"/>
    </source>
</evidence>
<keyword evidence="3" id="KW-1185">Reference proteome</keyword>
<organism evidence="2 3">
    <name type="scientific">Dactylosporangium roseum</name>
    <dbReference type="NCBI Taxonomy" id="47989"/>
    <lineage>
        <taxon>Bacteria</taxon>
        <taxon>Bacillati</taxon>
        <taxon>Actinomycetota</taxon>
        <taxon>Actinomycetes</taxon>
        <taxon>Micromonosporales</taxon>
        <taxon>Micromonosporaceae</taxon>
        <taxon>Dactylosporangium</taxon>
    </lineage>
</organism>
<keyword evidence="1" id="KW-1133">Transmembrane helix</keyword>
<evidence type="ECO:0000313" key="3">
    <source>
        <dbReference type="Proteomes" id="UP001058271"/>
    </source>
</evidence>